<feature type="compositionally biased region" description="Polar residues" evidence="5">
    <location>
        <begin position="1"/>
        <end position="11"/>
    </location>
</feature>
<evidence type="ECO:0000256" key="5">
    <source>
        <dbReference type="SAM" id="MobiDB-lite"/>
    </source>
</evidence>
<dbReference type="PROSITE" id="PS50888">
    <property type="entry name" value="BHLH"/>
    <property type="match status" value="1"/>
</dbReference>
<gene>
    <name evidence="7" type="ORF">GSMUA_283620.1</name>
</gene>
<dbReference type="OrthoDB" id="71302at2759"/>
<evidence type="ECO:0000256" key="1">
    <source>
        <dbReference type="ARBA" id="ARBA00005510"/>
    </source>
</evidence>
<feature type="region of interest" description="Disordered" evidence="5">
    <location>
        <begin position="1"/>
        <end position="23"/>
    </location>
</feature>
<reference evidence="7" key="1">
    <citation type="submission" date="2021-03" db="EMBL/GenBank/DDBJ databases">
        <authorList>
            <consortium name="Genoscope - CEA"/>
            <person name="William W."/>
        </authorList>
    </citation>
    <scope>NUCLEOTIDE SEQUENCE</scope>
    <source>
        <strain evidence="7">Doubled-haploid Pahang</strain>
    </source>
</reference>
<dbReference type="InterPro" id="IPR036638">
    <property type="entry name" value="HLH_DNA-bd_sf"/>
</dbReference>
<evidence type="ECO:0000256" key="4">
    <source>
        <dbReference type="ARBA" id="ARBA00023163"/>
    </source>
</evidence>
<dbReference type="GO" id="GO:0046983">
    <property type="term" value="F:protein dimerization activity"/>
    <property type="evidence" value="ECO:0007669"/>
    <property type="project" value="InterPro"/>
</dbReference>
<evidence type="ECO:0000256" key="3">
    <source>
        <dbReference type="ARBA" id="ARBA00023125"/>
    </source>
</evidence>
<dbReference type="Proteomes" id="UP000012960">
    <property type="component" value="Unplaced"/>
</dbReference>
<dbReference type="SUPFAM" id="SSF55021">
    <property type="entry name" value="ACT-like"/>
    <property type="match status" value="1"/>
</dbReference>
<dbReference type="PANTHER" id="PTHR45844:SF18">
    <property type="entry name" value="TRANSCRIPTION FACTOR BHLH51"/>
    <property type="match status" value="1"/>
</dbReference>
<dbReference type="InterPro" id="IPR011598">
    <property type="entry name" value="bHLH_dom"/>
</dbReference>
<reference evidence="8" key="2">
    <citation type="submission" date="2021-05" db="UniProtKB">
        <authorList>
            <consortium name="EnsemblPlants"/>
        </authorList>
    </citation>
    <scope>IDENTIFICATION</scope>
    <source>
        <strain evidence="8">subsp. malaccensis</strain>
    </source>
</reference>
<evidence type="ECO:0000313" key="9">
    <source>
        <dbReference type="Proteomes" id="UP000012960"/>
    </source>
</evidence>
<dbReference type="GO" id="GO:0003677">
    <property type="term" value="F:DNA binding"/>
    <property type="evidence" value="ECO:0007669"/>
    <property type="project" value="UniProtKB-KW"/>
</dbReference>
<dbReference type="Gramene" id="Ma05_t31750.1">
    <property type="protein sequence ID" value="Ma05_p31750.1"/>
    <property type="gene ID" value="Ma05_g31750"/>
</dbReference>
<dbReference type="SMR" id="A0A804JAS8"/>
<sequence>MAECFASSSWSEEGRDGSSCSSLMAPLRLLPGQAKPASEARDSAALRIHSEAERRRRERINAHLSTLRRMIPNSTKMDKASLLGRVVDHLKDLKRRALDVDGTIAIPAEVNEVDVEFDAGHQHAFPEEEEEEGDDDDKLYIKASVCCDDRPDLLEELSDAFRRLGLRAVRADMMTLGGRSRNVFVLFLKDGDRSVCLSSLNRSIRETLGRVASSGAPQSNVFVSRRRKAMRSH</sequence>
<evidence type="ECO:0000259" key="6">
    <source>
        <dbReference type="PROSITE" id="PS50888"/>
    </source>
</evidence>
<proteinExistence type="inferred from homology"/>
<dbReference type="OMA" id="SKAFMVP"/>
<dbReference type="Gene3D" id="4.10.280.10">
    <property type="entry name" value="Helix-loop-helix DNA-binding domain"/>
    <property type="match status" value="1"/>
</dbReference>
<keyword evidence="3" id="KW-0238">DNA-binding</keyword>
<dbReference type="AlphaFoldDB" id="A0A804JAS8"/>
<comment type="similarity">
    <text evidence="1">Belongs to the bHLH protein family.</text>
</comment>
<keyword evidence="4" id="KW-0804">Transcription</keyword>
<dbReference type="EMBL" id="HG996470">
    <property type="protein sequence ID" value="CAG1840710.1"/>
    <property type="molecule type" value="Genomic_DNA"/>
</dbReference>
<keyword evidence="9" id="KW-1185">Reference proteome</keyword>
<dbReference type="SUPFAM" id="SSF47459">
    <property type="entry name" value="HLH, helix-loop-helix DNA-binding domain"/>
    <property type="match status" value="1"/>
</dbReference>
<dbReference type="InterPro" id="IPR045847">
    <property type="entry name" value="AIG1-like"/>
</dbReference>
<name>A0A804JAS8_MUSAM</name>
<dbReference type="InterPro" id="IPR045865">
    <property type="entry name" value="ACT-like_dom_sf"/>
</dbReference>
<accession>A0A804JAS8</accession>
<dbReference type="GO" id="GO:0003700">
    <property type="term" value="F:DNA-binding transcription factor activity"/>
    <property type="evidence" value="ECO:0007669"/>
    <property type="project" value="InterPro"/>
</dbReference>
<dbReference type="EnsemblPlants" id="Ma05_t31750.1">
    <property type="protein sequence ID" value="Ma05_p31750.1"/>
    <property type="gene ID" value="Ma05_g31750"/>
</dbReference>
<keyword evidence="2" id="KW-0805">Transcription regulation</keyword>
<dbReference type="SMART" id="SM00353">
    <property type="entry name" value="HLH"/>
    <property type="match status" value="1"/>
</dbReference>
<evidence type="ECO:0000313" key="8">
    <source>
        <dbReference type="EnsemblPlants" id="Ma05_p31750.1"/>
    </source>
</evidence>
<protein>
    <submittedName>
        <fullName evidence="7">(wild Malaysian banana) hypothetical protein</fullName>
    </submittedName>
</protein>
<feature type="domain" description="BHLH" evidence="6">
    <location>
        <begin position="44"/>
        <end position="93"/>
    </location>
</feature>
<evidence type="ECO:0000256" key="2">
    <source>
        <dbReference type="ARBA" id="ARBA00023015"/>
    </source>
</evidence>
<organism evidence="8 9">
    <name type="scientific">Musa acuminata subsp. malaccensis</name>
    <name type="common">Wild banana</name>
    <name type="synonym">Musa malaccensis</name>
    <dbReference type="NCBI Taxonomy" id="214687"/>
    <lineage>
        <taxon>Eukaryota</taxon>
        <taxon>Viridiplantae</taxon>
        <taxon>Streptophyta</taxon>
        <taxon>Embryophyta</taxon>
        <taxon>Tracheophyta</taxon>
        <taxon>Spermatophyta</taxon>
        <taxon>Magnoliopsida</taxon>
        <taxon>Liliopsida</taxon>
        <taxon>Zingiberales</taxon>
        <taxon>Musaceae</taxon>
        <taxon>Musa</taxon>
    </lineage>
</organism>
<evidence type="ECO:0000313" key="7">
    <source>
        <dbReference type="EMBL" id="CAG1840710.1"/>
    </source>
</evidence>
<dbReference type="Pfam" id="PF00010">
    <property type="entry name" value="HLH"/>
    <property type="match status" value="1"/>
</dbReference>
<dbReference type="PANTHER" id="PTHR45844">
    <property type="entry name" value="TRANSCRIPTION FACTOR BHLH30"/>
    <property type="match status" value="1"/>
</dbReference>